<dbReference type="Proteomes" id="UP001255185">
    <property type="component" value="Unassembled WGS sequence"/>
</dbReference>
<accession>A0ABU1TQ89</accession>
<comment type="caution">
    <text evidence="1">The sequence shown here is derived from an EMBL/GenBank/DDBJ whole genome shotgun (WGS) entry which is preliminary data.</text>
</comment>
<dbReference type="RefSeq" id="WP_310026585.1">
    <property type="nucleotide sequence ID" value="NZ_JAVDVI010000008.1"/>
</dbReference>
<evidence type="ECO:0000313" key="1">
    <source>
        <dbReference type="EMBL" id="MDR6968135.1"/>
    </source>
</evidence>
<name>A0ABU1TQ89_9FLAO</name>
<proteinExistence type="predicted"/>
<dbReference type="InterPro" id="IPR020271">
    <property type="entry name" value="Uncharacterised_MJ1172"/>
</dbReference>
<dbReference type="Pfam" id="PF10884">
    <property type="entry name" value="DUF2683"/>
    <property type="match status" value="1"/>
</dbReference>
<evidence type="ECO:0000313" key="2">
    <source>
        <dbReference type="Proteomes" id="UP001255185"/>
    </source>
</evidence>
<sequence>MTTITINKRTKEGKLLFEMAKLLSENSKGVVITENDEKEKSPYNPEFVKKVLNSHKNDKRVTIKADKLWESI</sequence>
<organism evidence="1 2">
    <name type="scientific">Flavobacterium arsenatis</name>
    <dbReference type="NCBI Taxonomy" id="1484332"/>
    <lineage>
        <taxon>Bacteria</taxon>
        <taxon>Pseudomonadati</taxon>
        <taxon>Bacteroidota</taxon>
        <taxon>Flavobacteriia</taxon>
        <taxon>Flavobacteriales</taxon>
        <taxon>Flavobacteriaceae</taxon>
        <taxon>Flavobacterium</taxon>
    </lineage>
</organism>
<protein>
    <submittedName>
        <fullName evidence="1">Uncharacterized protein</fullName>
    </submittedName>
</protein>
<gene>
    <name evidence="1" type="ORF">J2X31_002150</name>
</gene>
<dbReference type="EMBL" id="JAVDVI010000008">
    <property type="protein sequence ID" value="MDR6968135.1"/>
    <property type="molecule type" value="Genomic_DNA"/>
</dbReference>
<keyword evidence="2" id="KW-1185">Reference proteome</keyword>
<reference evidence="1 2" key="1">
    <citation type="submission" date="2023-07" db="EMBL/GenBank/DDBJ databases">
        <title>Sorghum-associated microbial communities from plants grown in Nebraska, USA.</title>
        <authorList>
            <person name="Schachtman D."/>
        </authorList>
    </citation>
    <scope>NUCLEOTIDE SEQUENCE [LARGE SCALE GENOMIC DNA]</scope>
    <source>
        <strain evidence="1 2">3773</strain>
    </source>
</reference>